<proteinExistence type="predicted"/>
<dbReference type="Proteomes" id="UP001642464">
    <property type="component" value="Unassembled WGS sequence"/>
</dbReference>
<name>A0ABP0RB00_9DINO</name>
<comment type="caution">
    <text evidence="2">The sequence shown here is derived from an EMBL/GenBank/DDBJ whole genome shotgun (WGS) entry which is preliminary data.</text>
</comment>
<dbReference type="InterPro" id="IPR011009">
    <property type="entry name" value="Kinase-like_dom_sf"/>
</dbReference>
<gene>
    <name evidence="2" type="ORF">SCF082_LOCUS45691</name>
</gene>
<evidence type="ECO:0000259" key="1">
    <source>
        <dbReference type="Pfam" id="PF01636"/>
    </source>
</evidence>
<dbReference type="InterPro" id="IPR051678">
    <property type="entry name" value="AGP_Transferase"/>
</dbReference>
<organism evidence="2 3">
    <name type="scientific">Durusdinium trenchii</name>
    <dbReference type="NCBI Taxonomy" id="1381693"/>
    <lineage>
        <taxon>Eukaryota</taxon>
        <taxon>Sar</taxon>
        <taxon>Alveolata</taxon>
        <taxon>Dinophyceae</taxon>
        <taxon>Suessiales</taxon>
        <taxon>Symbiodiniaceae</taxon>
        <taxon>Durusdinium</taxon>
    </lineage>
</organism>
<dbReference type="SUPFAM" id="SSF56112">
    <property type="entry name" value="Protein kinase-like (PK-like)"/>
    <property type="match status" value="1"/>
</dbReference>
<dbReference type="Pfam" id="PF01636">
    <property type="entry name" value="APH"/>
    <property type="match status" value="1"/>
</dbReference>
<evidence type="ECO:0000313" key="2">
    <source>
        <dbReference type="EMBL" id="CAK9097404.1"/>
    </source>
</evidence>
<evidence type="ECO:0000313" key="3">
    <source>
        <dbReference type="Proteomes" id="UP001642464"/>
    </source>
</evidence>
<dbReference type="Gene3D" id="3.90.1200.10">
    <property type="match status" value="1"/>
</dbReference>
<keyword evidence="3" id="KW-1185">Reference proteome</keyword>
<sequence>MSLPEAFRVADLLEALPACAVPPEVEATLLSLGFPALKRIRKHKVSFHATYFLEFESHQELVLQLLGAELGDKALFDLERPISASSIERASILAQEAGLRVPNVVATGEAEEWGSFQKVPFVLYELIKTATVEDKVVAPQEELCQIIADLKHTLTSRSLAEVETEPLPRFEDCFKFLYYLHGLAKQMQACELVDSCKKMEENLKTLGLTSAEPVLVHQDLNDGNVLCSPDASGRWKFDALIDWEGAVVVDPRIAYDRSEPWLSLRTLAKVTKIRWVAAASSGAVQITTLPRCCAEELIEDYDELAALLVEKGWLSHVEPLPFS</sequence>
<dbReference type="EMBL" id="CAXAMM010041117">
    <property type="protein sequence ID" value="CAK9097404.1"/>
    <property type="molecule type" value="Genomic_DNA"/>
</dbReference>
<feature type="domain" description="Aminoglycoside phosphotransferase" evidence="1">
    <location>
        <begin position="50"/>
        <end position="251"/>
    </location>
</feature>
<dbReference type="PANTHER" id="PTHR21310">
    <property type="entry name" value="AMINOGLYCOSIDE PHOSPHOTRANSFERASE-RELATED-RELATED"/>
    <property type="match status" value="1"/>
</dbReference>
<accession>A0ABP0RB00</accession>
<protein>
    <submittedName>
        <fullName evidence="2">SET domain-containing protein 8</fullName>
    </submittedName>
</protein>
<reference evidence="2 3" key="1">
    <citation type="submission" date="2024-02" db="EMBL/GenBank/DDBJ databases">
        <authorList>
            <person name="Chen Y."/>
            <person name="Shah S."/>
            <person name="Dougan E. K."/>
            <person name="Thang M."/>
            <person name="Chan C."/>
        </authorList>
    </citation>
    <scope>NUCLEOTIDE SEQUENCE [LARGE SCALE GENOMIC DNA]</scope>
</reference>
<dbReference type="InterPro" id="IPR002575">
    <property type="entry name" value="Aminoglycoside_PTrfase"/>
</dbReference>